<name>A0AAV3S0V1_LITER</name>
<dbReference type="Proteomes" id="UP001454036">
    <property type="component" value="Unassembled WGS sequence"/>
</dbReference>
<reference evidence="1 2" key="1">
    <citation type="submission" date="2024-01" db="EMBL/GenBank/DDBJ databases">
        <title>The complete chloroplast genome sequence of Lithospermum erythrorhizon: insights into the phylogenetic relationship among Boraginaceae species and the maternal lineages of purple gromwells.</title>
        <authorList>
            <person name="Okada T."/>
            <person name="Watanabe K."/>
        </authorList>
    </citation>
    <scope>NUCLEOTIDE SEQUENCE [LARGE SCALE GENOMIC DNA]</scope>
</reference>
<comment type="caution">
    <text evidence="1">The sequence shown here is derived from an EMBL/GenBank/DDBJ whole genome shotgun (WGS) entry which is preliminary data.</text>
</comment>
<evidence type="ECO:0000313" key="2">
    <source>
        <dbReference type="Proteomes" id="UP001454036"/>
    </source>
</evidence>
<dbReference type="AlphaFoldDB" id="A0AAV3S0V1"/>
<sequence length="141" mass="16140">MRIFKWDQDFSPERESAVVPVWIHIERLPLYMFDKMSLLSIANAIGSPLRVHPSNVNRVKLNSALIRVELDVTKPFMDAVWVCLEGHYSNNKMEGFWINVFYDVLPPFGSCCLHIGHHVEVCKKGKMEVATANAKSVQKLI</sequence>
<accession>A0AAV3S0V1</accession>
<keyword evidence="2" id="KW-1185">Reference proteome</keyword>
<evidence type="ECO:0008006" key="3">
    <source>
        <dbReference type="Google" id="ProtNLM"/>
    </source>
</evidence>
<organism evidence="1 2">
    <name type="scientific">Lithospermum erythrorhizon</name>
    <name type="common">Purple gromwell</name>
    <name type="synonym">Lithospermum officinale var. erythrorhizon</name>
    <dbReference type="NCBI Taxonomy" id="34254"/>
    <lineage>
        <taxon>Eukaryota</taxon>
        <taxon>Viridiplantae</taxon>
        <taxon>Streptophyta</taxon>
        <taxon>Embryophyta</taxon>
        <taxon>Tracheophyta</taxon>
        <taxon>Spermatophyta</taxon>
        <taxon>Magnoliopsida</taxon>
        <taxon>eudicotyledons</taxon>
        <taxon>Gunneridae</taxon>
        <taxon>Pentapetalae</taxon>
        <taxon>asterids</taxon>
        <taxon>lamiids</taxon>
        <taxon>Boraginales</taxon>
        <taxon>Boraginaceae</taxon>
        <taxon>Boraginoideae</taxon>
        <taxon>Lithospermeae</taxon>
        <taxon>Lithospermum</taxon>
    </lineage>
</organism>
<dbReference type="EMBL" id="BAABME010013676">
    <property type="protein sequence ID" value="GAA0186410.1"/>
    <property type="molecule type" value="Genomic_DNA"/>
</dbReference>
<proteinExistence type="predicted"/>
<dbReference type="PANTHER" id="PTHR31286:SF180">
    <property type="entry name" value="OS10G0362600 PROTEIN"/>
    <property type="match status" value="1"/>
</dbReference>
<protein>
    <recommendedName>
        <fullName evidence="3">DUF4283 domain-containing protein</fullName>
    </recommendedName>
</protein>
<gene>
    <name evidence="1" type="ORF">LIER_33698</name>
</gene>
<evidence type="ECO:0000313" key="1">
    <source>
        <dbReference type="EMBL" id="GAA0186410.1"/>
    </source>
</evidence>
<dbReference type="InterPro" id="IPR040256">
    <property type="entry name" value="At4g02000-like"/>
</dbReference>
<dbReference type="PANTHER" id="PTHR31286">
    <property type="entry name" value="GLYCINE-RICH CELL WALL STRUCTURAL PROTEIN 1.8-LIKE"/>
    <property type="match status" value="1"/>
</dbReference>